<sequence>MKRYGLSAALLALIIISIGTYYVQASSGSGLPQYRLAKLSGDGKEAAHIQLEGYYGSGIISEPLNIGIQGSDYEANKGFLDQFSFRPSPWSHFNSVLAGHRQFLKGSHQPGGFYENDNLIAFAKTAYELTGNLSADFRIVISIWDKKTKEARSMEVPIAEPKGIKLQWLTIDEVQMSGNQFKIFTQTQLTAEGTGKTSQLVGVYTIDEADGSITSMEELADDAVESGYGHGINYQVVPTLDPLDASPFVVYQVHEMKNIQTGAGSNTSEQIGEKLMSYSLASGQFEPVVFSGDGDFQENSMSFTTAGNQLVRASGSSLGLHIAIYSLDDKKIASDKLITFKELGGQSIDRLILQQNKLYALIEISGKPGIAVVDWKSGAVLYQGAVSVEGTPEERELLLSRLTVINLIPSQ</sequence>
<dbReference type="RefSeq" id="WP_210046561.1">
    <property type="nucleotide sequence ID" value="NZ_JBHLVU010000031.1"/>
</dbReference>
<dbReference type="EMBL" id="JAHZIK010000066">
    <property type="protein sequence ID" value="MBW7453368.1"/>
    <property type="molecule type" value="Genomic_DNA"/>
</dbReference>
<gene>
    <name evidence="1" type="ORF">K0U00_04885</name>
</gene>
<evidence type="ECO:0000313" key="1">
    <source>
        <dbReference type="EMBL" id="MBW7453368.1"/>
    </source>
</evidence>
<accession>A0ABS7BXJ6</accession>
<name>A0ABS7BXJ6_9BACL</name>
<evidence type="ECO:0000313" key="2">
    <source>
        <dbReference type="Proteomes" id="UP001519887"/>
    </source>
</evidence>
<dbReference type="Proteomes" id="UP001519887">
    <property type="component" value="Unassembled WGS sequence"/>
</dbReference>
<proteinExistence type="predicted"/>
<protein>
    <submittedName>
        <fullName evidence="1">Uncharacterized protein</fullName>
    </submittedName>
</protein>
<reference evidence="1 2" key="1">
    <citation type="submission" date="2021-07" db="EMBL/GenBank/DDBJ databases">
        <title>Paenibacillus radiodurans sp. nov., isolated from the southeastern edge of Tengger Desert.</title>
        <authorList>
            <person name="Zhang G."/>
        </authorList>
    </citation>
    <scope>NUCLEOTIDE SEQUENCE [LARGE SCALE GENOMIC DNA]</scope>
    <source>
        <strain evidence="1 2">CCM 7311</strain>
    </source>
</reference>
<keyword evidence="2" id="KW-1185">Reference proteome</keyword>
<comment type="caution">
    <text evidence="1">The sequence shown here is derived from an EMBL/GenBank/DDBJ whole genome shotgun (WGS) entry which is preliminary data.</text>
</comment>
<organism evidence="1 2">
    <name type="scientific">Paenibacillus sepulcri</name>
    <dbReference type="NCBI Taxonomy" id="359917"/>
    <lineage>
        <taxon>Bacteria</taxon>
        <taxon>Bacillati</taxon>
        <taxon>Bacillota</taxon>
        <taxon>Bacilli</taxon>
        <taxon>Bacillales</taxon>
        <taxon>Paenibacillaceae</taxon>
        <taxon>Paenibacillus</taxon>
    </lineage>
</organism>